<protein>
    <submittedName>
        <fullName evidence="1">Gliding motility protein</fullName>
    </submittedName>
</protein>
<evidence type="ECO:0000313" key="2">
    <source>
        <dbReference type="Proteomes" id="UP000248688"/>
    </source>
</evidence>
<name>A0A2Z4IQI1_9BACT</name>
<organism evidence="1 2">
    <name type="scientific">Echinicola strongylocentroti</name>
    <dbReference type="NCBI Taxonomy" id="1795355"/>
    <lineage>
        <taxon>Bacteria</taxon>
        <taxon>Pseudomonadati</taxon>
        <taxon>Bacteroidota</taxon>
        <taxon>Cytophagia</taxon>
        <taxon>Cytophagales</taxon>
        <taxon>Cyclobacteriaceae</taxon>
        <taxon>Echinicola</taxon>
    </lineage>
</organism>
<dbReference type="OrthoDB" id="1522549at2"/>
<dbReference type="KEGG" id="est:DN752_09440"/>
<gene>
    <name evidence="1" type="ORF">DN752_09440</name>
</gene>
<dbReference type="PROSITE" id="PS51257">
    <property type="entry name" value="PROKAR_LIPOPROTEIN"/>
    <property type="match status" value="1"/>
</dbReference>
<reference evidence="1 2" key="1">
    <citation type="submission" date="2018-06" db="EMBL/GenBank/DDBJ databases">
        <title>Echinicola strongylocentroti sp. nov., isolated from a sea urchin Strongylocentrotus intermedius.</title>
        <authorList>
            <person name="Bae S.S."/>
        </authorList>
    </citation>
    <scope>NUCLEOTIDE SEQUENCE [LARGE SCALE GENOMIC DNA]</scope>
    <source>
        <strain evidence="1 2">MEBiC08714</strain>
    </source>
</reference>
<accession>A0A2Z4IQI1</accession>
<evidence type="ECO:0000313" key="1">
    <source>
        <dbReference type="EMBL" id="AWW33117.1"/>
    </source>
</evidence>
<dbReference type="Proteomes" id="UP000248688">
    <property type="component" value="Chromosome"/>
</dbReference>
<sequence length="878" mass="101053">MRKTSNFLLLLFLFSLGCSSEKNTFTNRLYHNVTAHFNAYFLAKEKIEEAETDFKAAYQEDYTQVLPVYPPIDSTTVEGNMDKLEEARELAGKAIDWHRISQWVDDSYFLIGLIDYYEANTDDAINTYKYLNVNSKDNEVRHRALIQLLRIFVEQRKFDDASYVIDFLSKETDISKDNKQKLYKTLAYYYEARKEKDGVITALERCIELTSDKDEKSRLNFMLAQLYQRAGFDALAYDFYKEAAEGNPPYELAFFSQLYAQQVAELEKSKDLKKVRDYYDNLYKDRKNTDLRDVVLYEKALFELKQNETEEAIDLLHKAAQELGKIEKQKGYIYQKLAEVFFDEKEDYRASKYYLDSALQHFKETDSNYEPLATKKEVLDRYTVNFEILQENDSLLRLSQMPLEQQEKIAEDFIKAEEERLLAEAAAKTDKQNSGIFNNLLAFGNDGAASTFYFDNPTAVQQGAIDFYRNWGNRALADNWRRKANSFQGNTVSSLPTEKDTATTQKISQKDSIQGILPDKETLLANIPTEPDQITALNVQMEEARLELGKVLFFDLDRPDLAREYLIDLLQFHPDSEKKSEAYYTLYLIEKETGGSTAHYVSRLNKEFPDSPFTKSVNNPVSETSSTAANKTAESNYKKAYEAYKNGDYASARNLARSTLNSYPLTDVTDKLTLLDIMITGKTSSNQLYQESLENYIATTENPALTKMARNMLEALTGEKDEEALSATAPASVSDSLNVNDTTVTAAAMDSLTKVEQVYQVKKEQTHIFILVIDPQEITQTKNLSAELENFHDKNFQDARLRTGNLSFTRNQSILLVSPFSNAEKAMTYRNKFLADFKYQGLPEELKKRSFVISIQNFQQLNKRKDIAEYEAFFKTSY</sequence>
<dbReference type="EMBL" id="CP030041">
    <property type="protein sequence ID" value="AWW33117.1"/>
    <property type="molecule type" value="Genomic_DNA"/>
</dbReference>
<dbReference type="AlphaFoldDB" id="A0A2Z4IQI1"/>
<keyword evidence="2" id="KW-1185">Reference proteome</keyword>
<proteinExistence type="predicted"/>
<dbReference type="InterPro" id="IPR011990">
    <property type="entry name" value="TPR-like_helical_dom_sf"/>
</dbReference>
<dbReference type="SUPFAM" id="SSF48452">
    <property type="entry name" value="TPR-like"/>
    <property type="match status" value="1"/>
</dbReference>
<dbReference type="Gene3D" id="1.25.40.10">
    <property type="entry name" value="Tetratricopeptide repeat domain"/>
    <property type="match status" value="2"/>
</dbReference>